<proteinExistence type="predicted"/>
<evidence type="ECO:0000259" key="1">
    <source>
        <dbReference type="Pfam" id="PF01541"/>
    </source>
</evidence>
<dbReference type="InterPro" id="IPR000305">
    <property type="entry name" value="GIY-YIG_endonuc"/>
</dbReference>
<gene>
    <name evidence="2" type="ORF">FVP60_10815</name>
</gene>
<dbReference type="Proteomes" id="UP000321196">
    <property type="component" value="Unassembled WGS sequence"/>
</dbReference>
<organism evidence="2 3">
    <name type="scientific">Microbacterium mitrae</name>
    <dbReference type="NCBI Taxonomy" id="664640"/>
    <lineage>
        <taxon>Bacteria</taxon>
        <taxon>Bacillati</taxon>
        <taxon>Actinomycetota</taxon>
        <taxon>Actinomycetes</taxon>
        <taxon>Micrococcales</taxon>
        <taxon>Microbacteriaceae</taxon>
        <taxon>Microbacterium</taxon>
    </lineage>
</organism>
<evidence type="ECO:0000313" key="2">
    <source>
        <dbReference type="EMBL" id="TXK03375.1"/>
    </source>
</evidence>
<dbReference type="RefSeq" id="WP_147826306.1">
    <property type="nucleotide sequence ID" value="NZ_BAAARG010000001.1"/>
</dbReference>
<dbReference type="EMBL" id="VRSW01000004">
    <property type="protein sequence ID" value="TXK03375.1"/>
    <property type="molecule type" value="Genomic_DNA"/>
</dbReference>
<reference evidence="2 3" key="1">
    <citation type="submission" date="2019-08" db="EMBL/GenBank/DDBJ databases">
        <authorList>
            <person name="Dong K."/>
        </authorList>
    </citation>
    <scope>NUCLEOTIDE SEQUENCE [LARGE SCALE GENOMIC DNA]</scope>
    <source>
        <strain evidence="2 3">M4-8</strain>
    </source>
</reference>
<accession>A0A5C8HKN1</accession>
<keyword evidence="3" id="KW-1185">Reference proteome</keyword>
<dbReference type="AlphaFoldDB" id="A0A5C8HKN1"/>
<feature type="domain" description="GIY-YIG" evidence="1">
    <location>
        <begin position="35"/>
        <end position="65"/>
    </location>
</feature>
<evidence type="ECO:0000313" key="3">
    <source>
        <dbReference type="Proteomes" id="UP000321196"/>
    </source>
</evidence>
<comment type="caution">
    <text evidence="2">The sequence shown here is derived from an EMBL/GenBank/DDBJ whole genome shotgun (WGS) entry which is preliminary data.</text>
</comment>
<sequence>MTSFELERFPLTHEDVRVWGDSDPRHRNWPVAYVMNSDRDVYVGESLNAEGRMRQHLESESKKHLNWVCVVLDNTFN</sequence>
<name>A0A5C8HKN1_9MICO</name>
<dbReference type="OrthoDB" id="3193269at2"/>
<protein>
    <recommendedName>
        <fullName evidence="1">GIY-YIG domain-containing protein</fullName>
    </recommendedName>
</protein>
<dbReference type="Pfam" id="PF01541">
    <property type="entry name" value="GIY-YIG"/>
    <property type="match status" value="1"/>
</dbReference>